<keyword evidence="2" id="KW-1185">Reference proteome</keyword>
<proteinExistence type="predicted"/>
<reference evidence="1" key="1">
    <citation type="submission" date="2022-04" db="EMBL/GenBank/DDBJ databases">
        <title>Genome of the entomopathogenic fungus Entomophthora muscae.</title>
        <authorList>
            <person name="Elya C."/>
            <person name="Lovett B.R."/>
            <person name="Lee E."/>
            <person name="Macias A.M."/>
            <person name="Hajek A.E."/>
            <person name="De Bivort B.L."/>
            <person name="Kasson M.T."/>
            <person name="De Fine Licht H.H."/>
            <person name="Stajich J.E."/>
        </authorList>
    </citation>
    <scope>NUCLEOTIDE SEQUENCE</scope>
    <source>
        <strain evidence="1">Berkeley</strain>
    </source>
</reference>
<dbReference type="Proteomes" id="UP001165960">
    <property type="component" value="Unassembled WGS sequence"/>
</dbReference>
<evidence type="ECO:0000313" key="1">
    <source>
        <dbReference type="EMBL" id="KAJ9081263.1"/>
    </source>
</evidence>
<accession>A0ACC2U2N4</accession>
<name>A0ACC2U2N4_9FUNG</name>
<evidence type="ECO:0000313" key="2">
    <source>
        <dbReference type="Proteomes" id="UP001165960"/>
    </source>
</evidence>
<organism evidence="1 2">
    <name type="scientific">Entomophthora muscae</name>
    <dbReference type="NCBI Taxonomy" id="34485"/>
    <lineage>
        <taxon>Eukaryota</taxon>
        <taxon>Fungi</taxon>
        <taxon>Fungi incertae sedis</taxon>
        <taxon>Zoopagomycota</taxon>
        <taxon>Entomophthoromycotina</taxon>
        <taxon>Entomophthoromycetes</taxon>
        <taxon>Entomophthorales</taxon>
        <taxon>Entomophthoraceae</taxon>
        <taxon>Entomophthora</taxon>
    </lineage>
</organism>
<sequence length="97" mass="10572">MSNCINSELLNIVTDVVEEQYKELLQAQAANKGSVTTVFPMYTQFIAGCEEYELYVSPGPSMGGFSNSQYGAPQDQAQPAPVPYFGDWTIVAPSNLI</sequence>
<dbReference type="EMBL" id="QTSX02001488">
    <property type="protein sequence ID" value="KAJ9081263.1"/>
    <property type="molecule type" value="Genomic_DNA"/>
</dbReference>
<protein>
    <submittedName>
        <fullName evidence="1">Uncharacterized protein</fullName>
    </submittedName>
</protein>
<comment type="caution">
    <text evidence="1">The sequence shown here is derived from an EMBL/GenBank/DDBJ whole genome shotgun (WGS) entry which is preliminary data.</text>
</comment>
<gene>
    <name evidence="1" type="ORF">DSO57_1016647</name>
</gene>